<comment type="similarity">
    <text evidence="1 4">Belongs to the Glu/Leu/Phe/Val dehydrogenases family.</text>
</comment>
<keyword evidence="7" id="KW-1185">Reference proteome</keyword>
<sequence length="519" mass="56103">MIWVAGQTEWAGLNPSLTESPECTKARDGARAKCTRENFSRKKHQKAKTRGGFNAKMFSTFVANAHKGMVMPMTEATEYIAKVAADLERRDPNQPEFQEAVHNFLGTITPVFEKHPEYIKANVLARITEPERVIQFQVPWQDDAGKLQINRGFRVQFNSAIGPYKGGLRFHPSVNLSIIKFLGFEQIFKNSLTGLPIGGGKGGSDFTSKGKSDAEIMRFCQSFMIELQKHIGLDLDVPAGDIGVGGREIGYLYGMYKRLRGSERGILTGKGLSYGGSLARTEATGYGLLYYTNAMLKENGQEIAGKRAVVSGAGNVATYAIQKAEELGVKVLTASDSNGYVYDENGIDVAVLKDVKEVRRARLTEYAKAVPTAEYHEGSVWDADIKYDLALPCATQNEINADQAAKFKAAGVIAIAEGANMPSTPDAIASYKENGILYGPAKAANAGGVAVSALEMSQNSRRLSDSFTTVDGELKEIMENLFANSVAAAKEYGVAGDYLAGSNIAGFTKVADAMTAQGW</sequence>
<dbReference type="CDD" id="cd05313">
    <property type="entry name" value="NAD_bind_2_Glu_DH"/>
    <property type="match status" value="1"/>
</dbReference>
<organism evidence="6 7">
    <name type="scientific">Lacticaseibacillus sharpeae JCM 1186 = DSM 20505</name>
    <dbReference type="NCBI Taxonomy" id="1291052"/>
    <lineage>
        <taxon>Bacteria</taxon>
        <taxon>Bacillati</taxon>
        <taxon>Bacillota</taxon>
        <taxon>Bacilli</taxon>
        <taxon>Lactobacillales</taxon>
        <taxon>Lactobacillaceae</taxon>
        <taxon>Lacticaseibacillus</taxon>
    </lineage>
</organism>
<dbReference type="InterPro" id="IPR033922">
    <property type="entry name" value="NAD_bind_Glu_DH"/>
</dbReference>
<proteinExistence type="inferred from homology"/>
<dbReference type="PANTHER" id="PTHR43571">
    <property type="entry name" value="NADP-SPECIFIC GLUTAMATE DEHYDROGENASE 1-RELATED"/>
    <property type="match status" value="1"/>
</dbReference>
<dbReference type="NCBIfam" id="NF006929">
    <property type="entry name" value="PRK09414.1"/>
    <property type="match status" value="1"/>
</dbReference>
<dbReference type="PANTHER" id="PTHR43571:SF1">
    <property type="entry name" value="NADP-SPECIFIC GLUTAMATE DEHYDROGENASE 1-RELATED"/>
    <property type="match status" value="1"/>
</dbReference>
<evidence type="ECO:0000313" key="6">
    <source>
        <dbReference type="EMBL" id="KRM54677.1"/>
    </source>
</evidence>
<dbReference type="InterPro" id="IPR050724">
    <property type="entry name" value="Glu_Leu_Phe_Val_DH"/>
</dbReference>
<dbReference type="FunFam" id="1.10.285.10:FF:000001">
    <property type="entry name" value="Glutamate dehydrogenase"/>
    <property type="match status" value="1"/>
</dbReference>
<dbReference type="InterPro" id="IPR036291">
    <property type="entry name" value="NAD(P)-bd_dom_sf"/>
</dbReference>
<evidence type="ECO:0000259" key="5">
    <source>
        <dbReference type="SMART" id="SM00839"/>
    </source>
</evidence>
<keyword evidence="3 4" id="KW-0560">Oxidoreductase</keyword>
<dbReference type="InterPro" id="IPR006095">
    <property type="entry name" value="Glu/Leu/Phe/Val/Trp_DH"/>
</dbReference>
<evidence type="ECO:0000313" key="7">
    <source>
        <dbReference type="Proteomes" id="UP000051679"/>
    </source>
</evidence>
<dbReference type="AlphaFoldDB" id="A0A0R1ZJQ6"/>
<dbReference type="Gene3D" id="1.10.285.10">
    <property type="entry name" value="Glutamate Dehydrogenase, chain A, domain 3"/>
    <property type="match status" value="2"/>
</dbReference>
<dbReference type="GO" id="GO:0004354">
    <property type="term" value="F:glutamate dehydrogenase (NADP+) activity"/>
    <property type="evidence" value="ECO:0007669"/>
    <property type="project" value="TreeGrafter"/>
</dbReference>
<dbReference type="SMART" id="SM00839">
    <property type="entry name" value="ELFV_dehydrog"/>
    <property type="match status" value="1"/>
</dbReference>
<protein>
    <submittedName>
        <fullName evidence="6">Glutamate dehydrogenase</fullName>
    </submittedName>
</protein>
<gene>
    <name evidence="6" type="ORF">FC18_GL002285</name>
</gene>
<dbReference type="GO" id="GO:0006537">
    <property type="term" value="P:glutamate biosynthetic process"/>
    <property type="evidence" value="ECO:0007669"/>
    <property type="project" value="UniProtKB-ARBA"/>
</dbReference>
<dbReference type="SUPFAM" id="SSF53223">
    <property type="entry name" value="Aminoacid dehydrogenase-like, N-terminal domain"/>
    <property type="match status" value="1"/>
</dbReference>
<dbReference type="STRING" id="1291052.FC18_GL002285"/>
<dbReference type="InterPro" id="IPR006096">
    <property type="entry name" value="Glu/Leu/Phe/Val/Trp_DH_C"/>
</dbReference>
<dbReference type="Pfam" id="PF00208">
    <property type="entry name" value="ELFV_dehydrog"/>
    <property type="match status" value="1"/>
</dbReference>
<evidence type="ECO:0000256" key="3">
    <source>
        <dbReference type="ARBA" id="ARBA00023002"/>
    </source>
</evidence>
<dbReference type="EMBL" id="AYYO01000048">
    <property type="protein sequence ID" value="KRM54677.1"/>
    <property type="molecule type" value="Genomic_DNA"/>
</dbReference>
<evidence type="ECO:0000256" key="1">
    <source>
        <dbReference type="ARBA" id="ARBA00006382"/>
    </source>
</evidence>
<comment type="caution">
    <text evidence="6">The sequence shown here is derived from an EMBL/GenBank/DDBJ whole genome shotgun (WGS) entry which is preliminary data.</text>
</comment>
<feature type="domain" description="Glutamate/phenylalanine/leucine/valine/L-tryptophan dehydrogenase C-terminal" evidence="5">
    <location>
        <begin position="277"/>
        <end position="518"/>
    </location>
</feature>
<evidence type="ECO:0000256" key="4">
    <source>
        <dbReference type="RuleBase" id="RU004417"/>
    </source>
</evidence>
<dbReference type="Gene3D" id="3.40.50.720">
    <property type="entry name" value="NAD(P)-binding Rossmann-like Domain"/>
    <property type="match status" value="1"/>
</dbReference>
<dbReference type="SUPFAM" id="SSF51735">
    <property type="entry name" value="NAD(P)-binding Rossmann-fold domains"/>
    <property type="match status" value="1"/>
</dbReference>
<dbReference type="InterPro" id="IPR046346">
    <property type="entry name" value="Aminoacid_DH-like_N_sf"/>
</dbReference>
<dbReference type="Proteomes" id="UP000051679">
    <property type="component" value="Unassembled WGS sequence"/>
</dbReference>
<dbReference type="FunFam" id="3.40.50.10860:FF:000002">
    <property type="entry name" value="Glutamate dehydrogenase"/>
    <property type="match status" value="1"/>
</dbReference>
<dbReference type="PRINTS" id="PR00082">
    <property type="entry name" value="GLFDHDRGNASE"/>
</dbReference>
<accession>A0A0R1ZJQ6</accession>
<dbReference type="GO" id="GO:0005829">
    <property type="term" value="C:cytosol"/>
    <property type="evidence" value="ECO:0007669"/>
    <property type="project" value="TreeGrafter"/>
</dbReference>
<dbReference type="Pfam" id="PF02812">
    <property type="entry name" value="ELFV_dehydrog_N"/>
    <property type="match status" value="1"/>
</dbReference>
<dbReference type="Gene3D" id="3.40.50.10860">
    <property type="entry name" value="Leucine Dehydrogenase, chain A, domain 1"/>
    <property type="match status" value="1"/>
</dbReference>
<comment type="subunit">
    <text evidence="2">Homohexamer.</text>
</comment>
<dbReference type="PATRIC" id="fig|1291052.5.peg.2355"/>
<reference evidence="6 7" key="1">
    <citation type="journal article" date="2015" name="Genome Announc.">
        <title>Expanding the biotechnology potential of lactobacilli through comparative genomics of 213 strains and associated genera.</title>
        <authorList>
            <person name="Sun Z."/>
            <person name="Harris H.M."/>
            <person name="McCann A."/>
            <person name="Guo C."/>
            <person name="Argimon S."/>
            <person name="Zhang W."/>
            <person name="Yang X."/>
            <person name="Jeffery I.B."/>
            <person name="Cooney J.C."/>
            <person name="Kagawa T.F."/>
            <person name="Liu W."/>
            <person name="Song Y."/>
            <person name="Salvetti E."/>
            <person name="Wrobel A."/>
            <person name="Rasinkangas P."/>
            <person name="Parkhill J."/>
            <person name="Rea M.C."/>
            <person name="O'Sullivan O."/>
            <person name="Ritari J."/>
            <person name="Douillard F.P."/>
            <person name="Paul Ross R."/>
            <person name="Yang R."/>
            <person name="Briner A.E."/>
            <person name="Felis G.E."/>
            <person name="de Vos W.M."/>
            <person name="Barrangou R."/>
            <person name="Klaenhammer T.R."/>
            <person name="Caufield P.W."/>
            <person name="Cui Y."/>
            <person name="Zhang H."/>
            <person name="O'Toole P.W."/>
        </authorList>
    </citation>
    <scope>NUCLEOTIDE SEQUENCE [LARGE SCALE GENOMIC DNA]</scope>
    <source>
        <strain evidence="6 7">DSM 20505</strain>
    </source>
</reference>
<evidence type="ECO:0000256" key="2">
    <source>
        <dbReference type="ARBA" id="ARBA00011643"/>
    </source>
</evidence>
<dbReference type="FunFam" id="3.40.50.720:FF:000030">
    <property type="entry name" value="Glutamate dehydrogenase"/>
    <property type="match status" value="1"/>
</dbReference>
<name>A0A0R1ZJQ6_9LACO</name>
<dbReference type="InterPro" id="IPR006097">
    <property type="entry name" value="Glu/Leu/Phe/Val/Trp_DH_dimer"/>
</dbReference>